<organism evidence="6">
    <name type="scientific">Aceria tosichella</name>
    <name type="common">wheat curl mite</name>
    <dbReference type="NCBI Taxonomy" id="561515"/>
    <lineage>
        <taxon>Eukaryota</taxon>
        <taxon>Metazoa</taxon>
        <taxon>Ecdysozoa</taxon>
        <taxon>Arthropoda</taxon>
        <taxon>Chelicerata</taxon>
        <taxon>Arachnida</taxon>
        <taxon>Acari</taxon>
        <taxon>Acariformes</taxon>
        <taxon>Trombidiformes</taxon>
        <taxon>Prostigmata</taxon>
        <taxon>Eupodina</taxon>
        <taxon>Eriophyoidea</taxon>
        <taxon>Eriophyidae</taxon>
        <taxon>Eriophyinae</taxon>
        <taxon>Aceriini</taxon>
        <taxon>Aceria</taxon>
    </lineage>
</organism>
<feature type="compositionally biased region" description="Basic residues" evidence="5">
    <location>
        <begin position="241"/>
        <end position="251"/>
    </location>
</feature>
<evidence type="ECO:0000313" key="6">
    <source>
        <dbReference type="EMBL" id="MDE48740.1"/>
    </source>
</evidence>
<reference evidence="6" key="1">
    <citation type="submission" date="2018-10" db="EMBL/GenBank/DDBJ databases">
        <title>Transcriptome assembly of Aceria tosichella (Wheat curl mite) Type 2.</title>
        <authorList>
            <person name="Scully E.D."/>
            <person name="Geib S.M."/>
            <person name="Palmer N.A."/>
            <person name="Gupta A.K."/>
            <person name="Sarath G."/>
            <person name="Tatineni S."/>
        </authorList>
    </citation>
    <scope>NUCLEOTIDE SEQUENCE</scope>
    <source>
        <strain evidence="6">LincolnNE</strain>
    </source>
</reference>
<evidence type="ECO:0000256" key="2">
    <source>
        <dbReference type="ARBA" id="ARBA00008332"/>
    </source>
</evidence>
<evidence type="ECO:0000256" key="1">
    <source>
        <dbReference type="ARBA" id="ARBA00004496"/>
    </source>
</evidence>
<feature type="compositionally biased region" description="Polar residues" evidence="5">
    <location>
        <begin position="207"/>
        <end position="218"/>
    </location>
</feature>
<feature type="region of interest" description="Disordered" evidence="5">
    <location>
        <begin position="190"/>
        <end position="261"/>
    </location>
</feature>
<sequence>MNADRLMRNMMQSMGMGMPFGGDLLDQFMPAGGRRPGNGSNRHDPFSALMMHTPGGFMNPMSMMMDPFQSMQQAMMMAQNGSNNNNEFSYCSSSVTTYTTDEHGRPQIYQQANEVKQGPNGLKETKSSLRDSRTGQQALEIGHHLRDKAHIKKKSKNIYTGEEEQTEDLVNLEENEAEAFEQNWMQQARNATAYNQLGPGGSYGPSARNNRLALTSGPSHDDQQPRYQTTPKHSLNLASKLFKKDKKKKKSSSSSREERHK</sequence>
<comment type="subcellular location">
    <subcellularLocation>
        <location evidence="1">Cytoplasm</location>
    </subcellularLocation>
</comment>
<evidence type="ECO:0000256" key="4">
    <source>
        <dbReference type="ARBA" id="ARBA00022553"/>
    </source>
</evidence>
<keyword evidence="4" id="KW-0597">Phosphoprotein</keyword>
<evidence type="ECO:0000256" key="5">
    <source>
        <dbReference type="SAM" id="MobiDB-lite"/>
    </source>
</evidence>
<keyword evidence="3" id="KW-0963">Cytoplasm</keyword>
<gene>
    <name evidence="6" type="primary">Mlf2</name>
    <name evidence="6" type="ORF">g.12818</name>
</gene>
<dbReference type="GO" id="GO:0005737">
    <property type="term" value="C:cytoplasm"/>
    <property type="evidence" value="ECO:0007669"/>
    <property type="project" value="UniProtKB-SubCell"/>
</dbReference>
<dbReference type="AlphaFoldDB" id="A0A6G1SFP7"/>
<name>A0A6G1SFP7_9ACAR</name>
<comment type="similarity">
    <text evidence="2">Belongs to the MLF family.</text>
</comment>
<dbReference type="Pfam" id="PF10248">
    <property type="entry name" value="Mlf1IP"/>
    <property type="match status" value="1"/>
</dbReference>
<protein>
    <submittedName>
        <fullName evidence="6">Myeloid leukemia factor 2</fullName>
    </submittedName>
</protein>
<evidence type="ECO:0000256" key="3">
    <source>
        <dbReference type="ARBA" id="ARBA00022490"/>
    </source>
</evidence>
<dbReference type="EMBL" id="GGYP01003969">
    <property type="protein sequence ID" value="MDE48740.1"/>
    <property type="molecule type" value="Transcribed_RNA"/>
</dbReference>
<dbReference type="InterPro" id="IPR019376">
    <property type="entry name" value="Myeloid_leukemia_factor"/>
</dbReference>
<feature type="compositionally biased region" description="Polar residues" evidence="5">
    <location>
        <begin position="225"/>
        <end position="237"/>
    </location>
</feature>
<accession>A0A6G1SFP7</accession>
<dbReference type="PANTHER" id="PTHR13105">
    <property type="entry name" value="MYELOID LEUKEMIA FACTOR"/>
    <property type="match status" value="1"/>
</dbReference>
<proteinExistence type="inferred from homology"/>